<reference evidence="3" key="1">
    <citation type="journal article" date="2019" name="Int. J. Syst. Evol. Microbiol.">
        <title>The Global Catalogue of Microorganisms (GCM) 10K type strain sequencing project: providing services to taxonomists for standard genome sequencing and annotation.</title>
        <authorList>
            <consortium name="The Broad Institute Genomics Platform"/>
            <consortium name="The Broad Institute Genome Sequencing Center for Infectious Disease"/>
            <person name="Wu L."/>
            <person name="Ma J."/>
        </authorList>
    </citation>
    <scope>NUCLEOTIDE SEQUENCE [LARGE SCALE GENOMIC DNA]</scope>
    <source>
        <strain evidence="3">KCTC 12848</strain>
    </source>
</reference>
<name>A0ABV9XWJ1_9PSEU</name>
<sequence length="382" mass="41767">MTAPQLPPQVPELVIDHAAELYALEVAAGSAAAAGVTAAVAELWSWAIRQWVGRFRGIDRPVPDERSWDEYMTELETRVRAVRVDVGEPLRQWARDARIMGARQALTELVADGELPQEYRERWIDGEPDPDRQPLLRWIVDAQAAGARSPDPSAVLEQLLPTALPADVAEVLDAVDATARGKLRAAADAASHAAGSTFTHVVREVLAPAQQAVTTAETTTAWTIHRAANAGIEAMARALGAERLWIAERDACPDCLALSGAISVDGVFDVAPAFGEPATPVWPAPPLRCPPRHPRCRCRTRLWLGRTRRNSNLPELLQADAERSILLGLRRPGDSERRRLRAAAWLLDNGTTAPKTVQDRARRAVRAQAFPSAPRRRSTSTR</sequence>
<organism evidence="2 3">
    <name type="scientific">Saccharothrix xinjiangensis</name>
    <dbReference type="NCBI Taxonomy" id="204798"/>
    <lineage>
        <taxon>Bacteria</taxon>
        <taxon>Bacillati</taxon>
        <taxon>Actinomycetota</taxon>
        <taxon>Actinomycetes</taxon>
        <taxon>Pseudonocardiales</taxon>
        <taxon>Pseudonocardiaceae</taxon>
        <taxon>Saccharothrix</taxon>
    </lineage>
</organism>
<proteinExistence type="predicted"/>
<feature type="region of interest" description="Disordered" evidence="1">
    <location>
        <begin position="351"/>
        <end position="382"/>
    </location>
</feature>
<evidence type="ECO:0000313" key="3">
    <source>
        <dbReference type="Proteomes" id="UP001595833"/>
    </source>
</evidence>
<protein>
    <recommendedName>
        <fullName evidence="4">Phage Mu protein F like protein</fullName>
    </recommendedName>
</protein>
<evidence type="ECO:0000313" key="2">
    <source>
        <dbReference type="EMBL" id="MFC5053605.1"/>
    </source>
</evidence>
<comment type="caution">
    <text evidence="2">The sequence shown here is derived from an EMBL/GenBank/DDBJ whole genome shotgun (WGS) entry which is preliminary data.</text>
</comment>
<dbReference type="EMBL" id="JBHSJB010000007">
    <property type="protein sequence ID" value="MFC5053605.1"/>
    <property type="molecule type" value="Genomic_DNA"/>
</dbReference>
<evidence type="ECO:0008006" key="4">
    <source>
        <dbReference type="Google" id="ProtNLM"/>
    </source>
</evidence>
<dbReference type="Proteomes" id="UP001595833">
    <property type="component" value="Unassembled WGS sequence"/>
</dbReference>
<gene>
    <name evidence="2" type="ORF">ACFPFM_07520</name>
</gene>
<evidence type="ECO:0000256" key="1">
    <source>
        <dbReference type="SAM" id="MobiDB-lite"/>
    </source>
</evidence>
<accession>A0ABV9XWJ1</accession>
<dbReference type="RefSeq" id="WP_344036464.1">
    <property type="nucleotide sequence ID" value="NZ_BAAAKE010000005.1"/>
</dbReference>
<keyword evidence="3" id="KW-1185">Reference proteome</keyword>